<feature type="region of interest" description="Disordered" evidence="10">
    <location>
        <begin position="45"/>
        <end position="68"/>
    </location>
</feature>
<keyword evidence="5" id="KW-0132">Cell division</keyword>
<dbReference type="AlphaFoldDB" id="A0A7I8JY74"/>
<accession>A0A7I8JY74</accession>
<evidence type="ECO:0000256" key="2">
    <source>
        <dbReference type="ARBA" id="ARBA00004906"/>
    </source>
</evidence>
<evidence type="ECO:0000256" key="10">
    <source>
        <dbReference type="SAM" id="MobiDB-lite"/>
    </source>
</evidence>
<evidence type="ECO:0000313" key="12">
    <source>
        <dbReference type="EMBL" id="CAA7388216.1"/>
    </source>
</evidence>
<sequence>MSTAAAELLSMGILLDVLDEEWMRDTLPDDEIPLPSEVALRVEDAEDSNLENQQVEADTWRDLALDNQ</sequence>
<keyword evidence="6" id="KW-0498">Mitosis</keyword>
<comment type="similarity">
    <text evidence="3">Belongs to the APC13 family.</text>
</comment>
<dbReference type="PANTHER" id="PTHR28672:SF1">
    <property type="entry name" value="ANAPHASE-PROMOTING COMPLEX SUBUNIT 13"/>
    <property type="match status" value="1"/>
</dbReference>
<protein>
    <recommendedName>
        <fullName evidence="4">Anaphase-promoting complex subunit 13</fullName>
    </recommendedName>
</protein>
<evidence type="ECO:0000256" key="5">
    <source>
        <dbReference type="ARBA" id="ARBA00022618"/>
    </source>
</evidence>
<dbReference type="GO" id="GO:0005680">
    <property type="term" value="C:anaphase-promoting complex"/>
    <property type="evidence" value="ECO:0007669"/>
    <property type="project" value="InterPro"/>
</dbReference>
<keyword evidence="7" id="KW-0833">Ubl conjugation pathway</keyword>
<dbReference type="GO" id="GO:0051301">
    <property type="term" value="P:cell division"/>
    <property type="evidence" value="ECO:0007669"/>
    <property type="project" value="UniProtKB-KW"/>
</dbReference>
<reference evidence="12" key="1">
    <citation type="submission" date="2020-02" db="EMBL/GenBank/DDBJ databases">
        <authorList>
            <person name="Scholz U."/>
            <person name="Mascher M."/>
            <person name="Fiebig A."/>
        </authorList>
    </citation>
    <scope>NUCLEOTIDE SEQUENCE</scope>
</reference>
<comment type="subcellular location">
    <subcellularLocation>
        <location evidence="1">Nucleus</location>
    </subcellularLocation>
</comment>
<proteinExistence type="inferred from homology"/>
<evidence type="ECO:0000313" key="11">
    <source>
        <dbReference type="EMBL" id="CAA7388214.1"/>
    </source>
</evidence>
<dbReference type="EMBL" id="LR746264">
    <property type="protein sequence ID" value="CAA7388214.1"/>
    <property type="molecule type" value="Genomic_DNA"/>
</dbReference>
<organism evidence="12 13">
    <name type="scientific">Spirodela intermedia</name>
    <name type="common">Intermediate duckweed</name>
    <dbReference type="NCBI Taxonomy" id="51605"/>
    <lineage>
        <taxon>Eukaryota</taxon>
        <taxon>Viridiplantae</taxon>
        <taxon>Streptophyta</taxon>
        <taxon>Embryophyta</taxon>
        <taxon>Tracheophyta</taxon>
        <taxon>Spermatophyta</taxon>
        <taxon>Magnoliopsida</taxon>
        <taxon>Liliopsida</taxon>
        <taxon>Araceae</taxon>
        <taxon>Lemnoideae</taxon>
        <taxon>Spirodela</taxon>
    </lineage>
</organism>
<evidence type="ECO:0000256" key="8">
    <source>
        <dbReference type="ARBA" id="ARBA00023242"/>
    </source>
</evidence>
<evidence type="ECO:0000256" key="3">
    <source>
        <dbReference type="ARBA" id="ARBA00006940"/>
    </source>
</evidence>
<dbReference type="InterPro" id="IPR008401">
    <property type="entry name" value="Apc13"/>
</dbReference>
<gene>
    <name evidence="11" type="ORF">SI8410_01000482</name>
    <name evidence="12" type="ORF">SI8410_01000484</name>
</gene>
<comment type="pathway">
    <text evidence="2">Protein modification; protein ubiquitination.</text>
</comment>
<evidence type="ECO:0000256" key="1">
    <source>
        <dbReference type="ARBA" id="ARBA00004123"/>
    </source>
</evidence>
<keyword evidence="9" id="KW-0131">Cell cycle</keyword>
<evidence type="ECO:0000256" key="6">
    <source>
        <dbReference type="ARBA" id="ARBA00022776"/>
    </source>
</evidence>
<evidence type="ECO:0000313" key="13">
    <source>
        <dbReference type="Proteomes" id="UP000663760"/>
    </source>
</evidence>
<dbReference type="OrthoDB" id="25675at2759"/>
<dbReference type="PANTHER" id="PTHR28672">
    <property type="entry name" value="ANAPHASE-PROMOTING COMPLEX SUBUNIT 13"/>
    <property type="match status" value="1"/>
</dbReference>
<evidence type="ECO:0000256" key="7">
    <source>
        <dbReference type="ARBA" id="ARBA00022786"/>
    </source>
</evidence>
<name>A0A7I8JY74_SPIIN</name>
<dbReference type="Proteomes" id="UP000663760">
    <property type="component" value="Chromosome 1"/>
</dbReference>
<evidence type="ECO:0000256" key="9">
    <source>
        <dbReference type="ARBA" id="ARBA00023306"/>
    </source>
</evidence>
<dbReference type="EMBL" id="LR746264">
    <property type="protein sequence ID" value="CAA7388216.1"/>
    <property type="molecule type" value="Genomic_DNA"/>
</dbReference>
<feature type="compositionally biased region" description="Basic and acidic residues" evidence="10">
    <location>
        <begin position="58"/>
        <end position="68"/>
    </location>
</feature>
<evidence type="ECO:0000256" key="4">
    <source>
        <dbReference type="ARBA" id="ARBA00013935"/>
    </source>
</evidence>
<keyword evidence="8" id="KW-0539">Nucleus</keyword>
<dbReference type="GO" id="GO:0070979">
    <property type="term" value="P:protein K11-linked ubiquitination"/>
    <property type="evidence" value="ECO:0007669"/>
    <property type="project" value="TreeGrafter"/>
</dbReference>
<keyword evidence="13" id="KW-1185">Reference proteome</keyword>